<gene>
    <name evidence="1" type="ORF">H9756_06515</name>
</gene>
<evidence type="ECO:0000313" key="1">
    <source>
        <dbReference type="EMBL" id="HJC43319.1"/>
    </source>
</evidence>
<sequence>MKNMSYEEFKKQLLRMLRERMRDSIKSEIIPVNKNNGIMKETVGIENGIDGLKPLVYVESLYDQYCIGADLSTCVSFVVGLYRAMPDLHMEQYFETWEAVKPRITVRVVNWEWNKDELRDIPHKKYMDLAVYCRVVLAQNEDGIVSTVVKNSMLRYLEIEEKELWEAARNNFHKDNYLIRHIDEETGLTGSYLNKFLNLSDQEDETYILTNEYHNNGAVGMMRFDLLESFAAQKECNLYILPSSLNEVILIPDRGDRTPDFPR</sequence>
<proteinExistence type="predicted"/>
<name>A0A9D2T2N3_9FIRM</name>
<dbReference type="EMBL" id="DWWI01000141">
    <property type="protein sequence ID" value="HJC43319.1"/>
    <property type="molecule type" value="Genomic_DNA"/>
</dbReference>
<protein>
    <submittedName>
        <fullName evidence="1">Uncharacterized protein</fullName>
    </submittedName>
</protein>
<reference evidence="1" key="1">
    <citation type="journal article" date="2021" name="PeerJ">
        <title>Extensive microbial diversity within the chicken gut microbiome revealed by metagenomics and culture.</title>
        <authorList>
            <person name="Gilroy R."/>
            <person name="Ravi A."/>
            <person name="Getino M."/>
            <person name="Pursley I."/>
            <person name="Horton D.L."/>
            <person name="Alikhan N.F."/>
            <person name="Baker D."/>
            <person name="Gharbi K."/>
            <person name="Hall N."/>
            <person name="Watson M."/>
            <person name="Adriaenssens E.M."/>
            <person name="Foster-Nyarko E."/>
            <person name="Jarju S."/>
            <person name="Secka A."/>
            <person name="Antonio M."/>
            <person name="Oren A."/>
            <person name="Chaudhuri R.R."/>
            <person name="La Ragione R."/>
            <person name="Hildebrand F."/>
            <person name="Pallen M.J."/>
        </authorList>
    </citation>
    <scope>NUCLEOTIDE SEQUENCE</scope>
    <source>
        <strain evidence="1">CHK165-2605</strain>
    </source>
</reference>
<reference evidence="1" key="2">
    <citation type="submission" date="2021-04" db="EMBL/GenBank/DDBJ databases">
        <authorList>
            <person name="Gilroy R."/>
        </authorList>
    </citation>
    <scope>NUCLEOTIDE SEQUENCE</scope>
    <source>
        <strain evidence="1">CHK165-2605</strain>
    </source>
</reference>
<feature type="non-terminal residue" evidence="1">
    <location>
        <position position="263"/>
    </location>
</feature>
<accession>A0A9D2T2N3</accession>
<organism evidence="1 2">
    <name type="scientific">Candidatus Mediterraneibacter gallistercoris</name>
    <dbReference type="NCBI Taxonomy" id="2838671"/>
    <lineage>
        <taxon>Bacteria</taxon>
        <taxon>Bacillati</taxon>
        <taxon>Bacillota</taxon>
        <taxon>Clostridia</taxon>
        <taxon>Lachnospirales</taxon>
        <taxon>Lachnospiraceae</taxon>
        <taxon>Mediterraneibacter</taxon>
    </lineage>
</organism>
<dbReference type="InterPro" id="IPR043743">
    <property type="entry name" value="DUF5688"/>
</dbReference>
<comment type="caution">
    <text evidence="1">The sequence shown here is derived from an EMBL/GenBank/DDBJ whole genome shotgun (WGS) entry which is preliminary data.</text>
</comment>
<dbReference type="AlphaFoldDB" id="A0A9D2T2N3"/>
<dbReference type="Pfam" id="PF18941">
    <property type="entry name" value="DUF5688"/>
    <property type="match status" value="1"/>
</dbReference>
<dbReference type="Proteomes" id="UP000823895">
    <property type="component" value="Unassembled WGS sequence"/>
</dbReference>
<evidence type="ECO:0000313" key="2">
    <source>
        <dbReference type="Proteomes" id="UP000823895"/>
    </source>
</evidence>